<dbReference type="RefSeq" id="WP_150707092.1">
    <property type="nucleotide sequence ID" value="NZ_CABVJG010000005.1"/>
</dbReference>
<proteinExistence type="predicted"/>
<dbReference type="CDD" id="cd03137">
    <property type="entry name" value="GATase1_AraC_1"/>
    <property type="match status" value="1"/>
</dbReference>
<name>A0A5E6YK75_PSEFL</name>
<protein>
    <submittedName>
        <fullName evidence="1">HTH-type transcriptional regulator CdhR</fullName>
    </submittedName>
</protein>
<accession>A0A5E6YK75</accession>
<dbReference type="GO" id="GO:0006355">
    <property type="term" value="P:regulation of DNA-templated transcription"/>
    <property type="evidence" value="ECO:0007669"/>
    <property type="project" value="TreeGrafter"/>
</dbReference>
<reference evidence="1 2" key="1">
    <citation type="submission" date="2019-09" db="EMBL/GenBank/DDBJ databases">
        <authorList>
            <person name="Chandra G."/>
            <person name="Truman W A."/>
        </authorList>
    </citation>
    <scope>NUCLEOTIDE SEQUENCE [LARGE SCALE GENOMIC DNA]</scope>
    <source>
        <strain evidence="1">PS925</strain>
    </source>
</reference>
<organism evidence="1 2">
    <name type="scientific">Pseudomonas fluorescens</name>
    <dbReference type="NCBI Taxonomy" id="294"/>
    <lineage>
        <taxon>Bacteria</taxon>
        <taxon>Pseudomonadati</taxon>
        <taxon>Pseudomonadota</taxon>
        <taxon>Gammaproteobacteria</taxon>
        <taxon>Pseudomonadales</taxon>
        <taxon>Pseudomonadaceae</taxon>
        <taxon>Pseudomonas</taxon>
    </lineage>
</organism>
<dbReference type="PANTHER" id="PTHR43130:SF3">
    <property type="entry name" value="HTH-TYPE TRANSCRIPTIONAL REGULATOR RV1931C"/>
    <property type="match status" value="1"/>
</dbReference>
<evidence type="ECO:0000313" key="2">
    <source>
        <dbReference type="Proteomes" id="UP000412311"/>
    </source>
</evidence>
<dbReference type="InterPro" id="IPR029062">
    <property type="entry name" value="Class_I_gatase-like"/>
</dbReference>
<evidence type="ECO:0000313" key="1">
    <source>
        <dbReference type="EMBL" id="VVP97691.1"/>
    </source>
</evidence>
<dbReference type="PANTHER" id="PTHR43130">
    <property type="entry name" value="ARAC-FAMILY TRANSCRIPTIONAL REGULATOR"/>
    <property type="match status" value="1"/>
</dbReference>
<dbReference type="Pfam" id="PF01965">
    <property type="entry name" value="DJ-1_PfpI"/>
    <property type="match status" value="1"/>
</dbReference>
<dbReference type="InterPro" id="IPR002818">
    <property type="entry name" value="DJ-1/PfpI"/>
</dbReference>
<dbReference type="Proteomes" id="UP000412311">
    <property type="component" value="Unassembled WGS sequence"/>
</dbReference>
<dbReference type="InterPro" id="IPR052158">
    <property type="entry name" value="INH-QAR"/>
</dbReference>
<dbReference type="Gene3D" id="3.40.50.880">
    <property type="match status" value="1"/>
</dbReference>
<dbReference type="SUPFAM" id="SSF52317">
    <property type="entry name" value="Class I glutamine amidotransferase-like"/>
    <property type="match status" value="1"/>
</dbReference>
<gene>
    <name evidence="1" type="primary">cdhR_6</name>
    <name evidence="1" type="ORF">PS925_01998</name>
</gene>
<sequence length="230" mass="25337">MPNPENAHRAKCADFRTIIFVAYGQMGLLDLTGAQTVFWAATRCLADLGLPGYVLHTASLQGGPVRTGEGLVVQTLRLDDLLDEPINTLIVPGSPHIRQALIDSAPLVDWLRVAFGKAWRTTSVCSGAFFLARAGLLDGLRVATHWLMADLFEQMFPRVELDREAIFVEQAPVWTSAGVSAGIDLALALVEADNGRDVAMQVARRMVVYYRRPDNQEQWSPLLQSQYATD</sequence>
<dbReference type="AlphaFoldDB" id="A0A5E6YK75"/>
<dbReference type="EMBL" id="CABVJG010000005">
    <property type="protein sequence ID" value="VVP97691.1"/>
    <property type="molecule type" value="Genomic_DNA"/>
</dbReference>